<name>A0A016VLW9_9BILA</name>
<sequence length="168" mass="18949">MRIQYEDHVFFILYSFLFIAIVQNVSRFFREEFSSSVGESDEQSGPVFVEFRASFRRNLPISFSHRLFLCSCWSLPLSLLLHEALPNFSSGTSLLIFVIEELPWGQPLSVDERSELRPCVSKHKLNLLLFGATSALVKAASKATPEITAETPRVGVCPCLSKMTDTEP</sequence>
<gene>
    <name evidence="2" type="primary">Acey_s0008.g285</name>
    <name evidence="2" type="ORF">Y032_0008g285</name>
</gene>
<keyword evidence="1" id="KW-1133">Transmembrane helix</keyword>
<keyword evidence="1" id="KW-0472">Membrane</keyword>
<dbReference type="Proteomes" id="UP000024635">
    <property type="component" value="Unassembled WGS sequence"/>
</dbReference>
<evidence type="ECO:0000313" key="2">
    <source>
        <dbReference type="EMBL" id="EYC28007.1"/>
    </source>
</evidence>
<dbReference type="AlphaFoldDB" id="A0A016VLW9"/>
<evidence type="ECO:0000256" key="1">
    <source>
        <dbReference type="SAM" id="Phobius"/>
    </source>
</evidence>
<keyword evidence="3" id="KW-1185">Reference proteome</keyword>
<comment type="caution">
    <text evidence="2">The sequence shown here is derived from an EMBL/GenBank/DDBJ whole genome shotgun (WGS) entry which is preliminary data.</text>
</comment>
<feature type="transmembrane region" description="Helical" evidence="1">
    <location>
        <begin position="9"/>
        <end position="29"/>
    </location>
</feature>
<dbReference type="EMBL" id="JARK01001344">
    <property type="protein sequence ID" value="EYC28007.1"/>
    <property type="molecule type" value="Genomic_DNA"/>
</dbReference>
<organism evidence="2 3">
    <name type="scientific">Ancylostoma ceylanicum</name>
    <dbReference type="NCBI Taxonomy" id="53326"/>
    <lineage>
        <taxon>Eukaryota</taxon>
        <taxon>Metazoa</taxon>
        <taxon>Ecdysozoa</taxon>
        <taxon>Nematoda</taxon>
        <taxon>Chromadorea</taxon>
        <taxon>Rhabditida</taxon>
        <taxon>Rhabditina</taxon>
        <taxon>Rhabditomorpha</taxon>
        <taxon>Strongyloidea</taxon>
        <taxon>Ancylostomatidae</taxon>
        <taxon>Ancylostomatinae</taxon>
        <taxon>Ancylostoma</taxon>
    </lineage>
</organism>
<protein>
    <submittedName>
        <fullName evidence="2">Uncharacterized protein</fullName>
    </submittedName>
</protein>
<accession>A0A016VLW9</accession>
<keyword evidence="1" id="KW-0812">Transmembrane</keyword>
<evidence type="ECO:0000313" key="3">
    <source>
        <dbReference type="Proteomes" id="UP000024635"/>
    </source>
</evidence>
<reference evidence="3" key="1">
    <citation type="journal article" date="2015" name="Nat. Genet.">
        <title>The genome and transcriptome of the zoonotic hookworm Ancylostoma ceylanicum identify infection-specific gene families.</title>
        <authorList>
            <person name="Schwarz E.M."/>
            <person name="Hu Y."/>
            <person name="Antoshechkin I."/>
            <person name="Miller M.M."/>
            <person name="Sternberg P.W."/>
            <person name="Aroian R.V."/>
        </authorList>
    </citation>
    <scope>NUCLEOTIDE SEQUENCE</scope>
    <source>
        <strain evidence="3">HY135</strain>
    </source>
</reference>
<proteinExistence type="predicted"/>